<keyword evidence="2" id="KW-1185">Reference proteome</keyword>
<dbReference type="Proteomes" id="UP001140087">
    <property type="component" value="Unassembled WGS sequence"/>
</dbReference>
<name>A0ACC1KNJ6_9FUNG</name>
<proteinExistence type="predicted"/>
<gene>
    <name evidence="1" type="ORF">H4R21_006177</name>
</gene>
<evidence type="ECO:0000313" key="2">
    <source>
        <dbReference type="Proteomes" id="UP001140087"/>
    </source>
</evidence>
<organism evidence="1 2">
    <name type="scientific">Coemansia helicoidea</name>
    <dbReference type="NCBI Taxonomy" id="1286919"/>
    <lineage>
        <taxon>Eukaryota</taxon>
        <taxon>Fungi</taxon>
        <taxon>Fungi incertae sedis</taxon>
        <taxon>Zoopagomycota</taxon>
        <taxon>Kickxellomycotina</taxon>
        <taxon>Kickxellomycetes</taxon>
        <taxon>Kickxellales</taxon>
        <taxon>Kickxellaceae</taxon>
        <taxon>Coemansia</taxon>
    </lineage>
</organism>
<dbReference type="EMBL" id="JANBUN010003151">
    <property type="protein sequence ID" value="KAJ2792364.1"/>
    <property type="molecule type" value="Genomic_DNA"/>
</dbReference>
<reference evidence="1" key="1">
    <citation type="submission" date="2022-07" db="EMBL/GenBank/DDBJ databases">
        <title>Phylogenomic reconstructions and comparative analyses of Kickxellomycotina fungi.</title>
        <authorList>
            <person name="Reynolds N.K."/>
            <person name="Stajich J.E."/>
            <person name="Barry K."/>
            <person name="Grigoriev I.V."/>
            <person name="Crous P."/>
            <person name="Smith M.E."/>
        </authorList>
    </citation>
    <scope>NUCLEOTIDE SEQUENCE</scope>
    <source>
        <strain evidence="1">BCRC 34780</strain>
    </source>
</reference>
<protein>
    <submittedName>
        <fullName evidence="1">Uncharacterized protein</fullName>
    </submittedName>
</protein>
<comment type="caution">
    <text evidence="1">The sequence shown here is derived from an EMBL/GenBank/DDBJ whole genome shotgun (WGS) entry which is preliminary data.</text>
</comment>
<accession>A0ACC1KNJ6</accession>
<evidence type="ECO:0000313" key="1">
    <source>
        <dbReference type="EMBL" id="KAJ2792364.1"/>
    </source>
</evidence>
<sequence>MSFVTADGDYADRQLVDEATHRSLLLCRSALASPATPAGVRVSCLARVAMLLDALPLARLPADGARRLGRDRCQAYSELAAACRQTGDAHGAVANYRRAATLAQALGADALLGQICAAWADVEESLGRPTEARRVRARATAAHQQTMRDGGTHSS</sequence>